<evidence type="ECO:0000259" key="2">
    <source>
        <dbReference type="Pfam" id="PF09346"/>
    </source>
</evidence>
<proteinExistence type="predicted"/>
<dbReference type="InterPro" id="IPR018958">
    <property type="entry name" value="Knr4/Smi1-like_dom"/>
</dbReference>
<dbReference type="RefSeq" id="WP_276612596.1">
    <property type="nucleotide sequence ID" value="NZ_CP041348.1"/>
</dbReference>
<evidence type="ECO:0000313" key="3">
    <source>
        <dbReference type="EMBL" id="QHC34508.1"/>
    </source>
</evidence>
<sequence length="138" mass="15190">MGARRETARLPHARCRSPADPAPAGSAVRYGKWHDRSRSLSRIPAEEDIAAVEKQIGASFGPAYREFIARHNGARPEYDICTVAPDNSCGIDLFLDIAAISERMDILADDVVSARFFPFAEGESSNYFMMRRDGTPGV</sequence>
<dbReference type="EMBL" id="CP041348">
    <property type="protein sequence ID" value="QHC34508.1"/>
    <property type="molecule type" value="Genomic_DNA"/>
</dbReference>
<feature type="region of interest" description="Disordered" evidence="1">
    <location>
        <begin position="1"/>
        <end position="28"/>
    </location>
</feature>
<evidence type="ECO:0000313" key="4">
    <source>
        <dbReference type="Proteomes" id="UP000464674"/>
    </source>
</evidence>
<name>A0A857FJU8_KOMXY</name>
<feature type="domain" description="Knr4/Smi1-like" evidence="2">
    <location>
        <begin position="45"/>
        <end position="131"/>
    </location>
</feature>
<dbReference type="Proteomes" id="UP000464674">
    <property type="component" value="Chromosome"/>
</dbReference>
<reference evidence="3 4" key="1">
    <citation type="journal article" date="2020" name="Carbohydr. Polym.">
        <title>Characterization and optimization of production of bacterial cellulose from strain CGMCC 17276 based on whole-genome analysis.</title>
        <authorList>
            <person name="Lu T."/>
            <person name="Gao H."/>
            <person name="Liao B."/>
            <person name="Wu J."/>
            <person name="Zhang W."/>
            <person name="Huang J."/>
            <person name="Liu M."/>
            <person name="Huang J."/>
            <person name="Chang Z."/>
            <person name="Jin M."/>
            <person name="Yi Z."/>
            <person name="Jiang D."/>
        </authorList>
    </citation>
    <scope>NUCLEOTIDE SEQUENCE [LARGE SCALE GENOMIC DNA]</scope>
    <source>
        <strain evidence="3 4">CGMCC 17276</strain>
    </source>
</reference>
<dbReference type="AlphaFoldDB" id="A0A857FJU8"/>
<evidence type="ECO:0000256" key="1">
    <source>
        <dbReference type="SAM" id="MobiDB-lite"/>
    </source>
</evidence>
<dbReference type="SUPFAM" id="SSF160631">
    <property type="entry name" value="SMI1/KNR4-like"/>
    <property type="match status" value="1"/>
</dbReference>
<gene>
    <name evidence="3" type="ORF">FMA36_02415</name>
</gene>
<protein>
    <submittedName>
        <fullName evidence="3">SMI1/KNR4 family protein</fullName>
    </submittedName>
</protein>
<dbReference type="InterPro" id="IPR037883">
    <property type="entry name" value="Knr4/Smi1-like_sf"/>
</dbReference>
<accession>A0A857FJU8</accession>
<organism evidence="3 4">
    <name type="scientific">Komagataeibacter xylinus</name>
    <name type="common">Gluconacetobacter xylinus</name>
    <dbReference type="NCBI Taxonomy" id="28448"/>
    <lineage>
        <taxon>Bacteria</taxon>
        <taxon>Pseudomonadati</taxon>
        <taxon>Pseudomonadota</taxon>
        <taxon>Alphaproteobacteria</taxon>
        <taxon>Acetobacterales</taxon>
        <taxon>Acetobacteraceae</taxon>
        <taxon>Komagataeibacter</taxon>
    </lineage>
</organism>
<dbReference type="Gene3D" id="3.40.1580.10">
    <property type="entry name" value="SMI1/KNR4-like"/>
    <property type="match status" value="1"/>
</dbReference>
<dbReference type="Pfam" id="PF09346">
    <property type="entry name" value="SMI1_KNR4"/>
    <property type="match status" value="1"/>
</dbReference>